<dbReference type="SUPFAM" id="SSF55961">
    <property type="entry name" value="Bet v1-like"/>
    <property type="match status" value="1"/>
</dbReference>
<evidence type="ECO:0000313" key="1">
    <source>
        <dbReference type="EMBL" id="RAG86465.1"/>
    </source>
</evidence>
<dbReference type="AlphaFoldDB" id="A0A2X0KBJ5"/>
<protein>
    <submittedName>
        <fullName evidence="1">Cyclase</fullName>
    </submittedName>
</protein>
<sequence length="143" mass="16005">MSRLEEQITIDAPAREVWDQLHRVEDYPLFMDGVRRSFPRDGEGAHLDVTIHGAQRGMDTLLSDRSSGQEIDWQTEGAPDLNGTLSVRPVDAAHSQVQVRMEYEPEAIHHTFGGPKGMAQVHRIENTVRADLGKLKALVEGPR</sequence>
<evidence type="ECO:0000313" key="2">
    <source>
        <dbReference type="Proteomes" id="UP000248889"/>
    </source>
</evidence>
<comment type="caution">
    <text evidence="1">The sequence shown here is derived from an EMBL/GenBank/DDBJ whole genome shotgun (WGS) entry which is preliminary data.</text>
</comment>
<dbReference type="OrthoDB" id="3695445at2"/>
<dbReference type="InterPro" id="IPR023393">
    <property type="entry name" value="START-like_dom_sf"/>
</dbReference>
<dbReference type="EMBL" id="QKYN01000027">
    <property type="protein sequence ID" value="RAG86465.1"/>
    <property type="molecule type" value="Genomic_DNA"/>
</dbReference>
<accession>A0A2X0KBJ5</accession>
<dbReference type="Gene3D" id="3.30.530.20">
    <property type="match status" value="1"/>
</dbReference>
<name>A0A2X0KBJ5_9ACTN</name>
<reference evidence="1 2" key="1">
    <citation type="submission" date="2018-06" db="EMBL/GenBank/DDBJ databases">
        <title>Streptacidiphilus pinicola sp. nov., isolated from pine grove soil.</title>
        <authorList>
            <person name="Roh S.G."/>
            <person name="Park S."/>
            <person name="Kim M.-K."/>
            <person name="Yun B.-R."/>
            <person name="Park J."/>
            <person name="Kim M.J."/>
            <person name="Kim Y.S."/>
            <person name="Kim S.B."/>
        </authorList>
    </citation>
    <scope>NUCLEOTIDE SEQUENCE [LARGE SCALE GENOMIC DNA]</scope>
    <source>
        <strain evidence="1 2">MMS16-CNU450</strain>
    </source>
</reference>
<gene>
    <name evidence="1" type="ORF">DN069_06545</name>
</gene>
<dbReference type="RefSeq" id="WP_111499878.1">
    <property type="nucleotide sequence ID" value="NZ_QKYN01000027.1"/>
</dbReference>
<dbReference type="Proteomes" id="UP000248889">
    <property type="component" value="Unassembled WGS sequence"/>
</dbReference>
<dbReference type="Pfam" id="PF10604">
    <property type="entry name" value="Polyketide_cyc2"/>
    <property type="match status" value="1"/>
</dbReference>
<dbReference type="InterPro" id="IPR019587">
    <property type="entry name" value="Polyketide_cyclase/dehydratase"/>
</dbReference>
<keyword evidence="2" id="KW-1185">Reference proteome</keyword>
<proteinExistence type="predicted"/>
<organism evidence="1 2">
    <name type="scientific">Streptacidiphilus pinicola</name>
    <dbReference type="NCBI Taxonomy" id="2219663"/>
    <lineage>
        <taxon>Bacteria</taxon>
        <taxon>Bacillati</taxon>
        <taxon>Actinomycetota</taxon>
        <taxon>Actinomycetes</taxon>
        <taxon>Kitasatosporales</taxon>
        <taxon>Streptomycetaceae</taxon>
        <taxon>Streptacidiphilus</taxon>
    </lineage>
</organism>